<dbReference type="PROSITE" id="PS50109">
    <property type="entry name" value="HIS_KIN"/>
    <property type="match status" value="1"/>
</dbReference>
<keyword evidence="8" id="KW-0902">Two-component regulatory system</keyword>
<keyword evidence="4" id="KW-0808">Transferase</keyword>
<feature type="domain" description="Histidine kinase" evidence="9">
    <location>
        <begin position="161"/>
        <end position="371"/>
    </location>
</feature>
<dbReference type="Gene3D" id="1.10.287.130">
    <property type="match status" value="1"/>
</dbReference>
<dbReference type="InterPro" id="IPR003594">
    <property type="entry name" value="HATPase_dom"/>
</dbReference>
<dbReference type="Pfam" id="PF02518">
    <property type="entry name" value="HATPase_c"/>
    <property type="match status" value="1"/>
</dbReference>
<evidence type="ECO:0000256" key="4">
    <source>
        <dbReference type="ARBA" id="ARBA00022679"/>
    </source>
</evidence>
<dbReference type="InterPro" id="IPR004358">
    <property type="entry name" value="Sig_transdc_His_kin-like_C"/>
</dbReference>
<evidence type="ECO:0000256" key="6">
    <source>
        <dbReference type="ARBA" id="ARBA00022777"/>
    </source>
</evidence>
<organism evidence="10 11">
    <name type="scientific">Paenibacillus harenae</name>
    <dbReference type="NCBI Taxonomy" id="306543"/>
    <lineage>
        <taxon>Bacteria</taxon>
        <taxon>Bacillati</taxon>
        <taxon>Bacillota</taxon>
        <taxon>Bacilli</taxon>
        <taxon>Bacillales</taxon>
        <taxon>Paenibacillaceae</taxon>
        <taxon>Paenibacillus</taxon>
    </lineage>
</organism>
<dbReference type="SUPFAM" id="SSF55874">
    <property type="entry name" value="ATPase domain of HSP90 chaperone/DNA topoisomerase II/histidine kinase"/>
    <property type="match status" value="1"/>
</dbReference>
<dbReference type="Gene3D" id="3.30.565.10">
    <property type="entry name" value="Histidine kinase-like ATPase, C-terminal domain"/>
    <property type="match status" value="1"/>
</dbReference>
<dbReference type="InterPro" id="IPR005467">
    <property type="entry name" value="His_kinase_dom"/>
</dbReference>
<evidence type="ECO:0000259" key="9">
    <source>
        <dbReference type="PROSITE" id="PS50109"/>
    </source>
</evidence>
<evidence type="ECO:0000313" key="11">
    <source>
        <dbReference type="Proteomes" id="UP001229346"/>
    </source>
</evidence>
<evidence type="ECO:0000256" key="8">
    <source>
        <dbReference type="ARBA" id="ARBA00023012"/>
    </source>
</evidence>
<keyword evidence="6 10" id="KW-0418">Kinase</keyword>
<keyword evidence="5" id="KW-0547">Nucleotide-binding</keyword>
<dbReference type="PANTHER" id="PTHR43065:SF10">
    <property type="entry name" value="PEROXIDE STRESS-ACTIVATED HISTIDINE KINASE MAK3"/>
    <property type="match status" value="1"/>
</dbReference>
<comment type="caution">
    <text evidence="10">The sequence shown here is derived from an EMBL/GenBank/DDBJ whole genome shotgun (WGS) entry which is preliminary data.</text>
</comment>
<dbReference type="SMART" id="SM00388">
    <property type="entry name" value="HisKA"/>
    <property type="match status" value="1"/>
</dbReference>
<reference evidence="10 11" key="1">
    <citation type="submission" date="2023-07" db="EMBL/GenBank/DDBJ databases">
        <title>Sorghum-associated microbial communities from plants grown in Nebraska, USA.</title>
        <authorList>
            <person name="Schachtman D."/>
        </authorList>
    </citation>
    <scope>NUCLEOTIDE SEQUENCE [LARGE SCALE GENOMIC DNA]</scope>
    <source>
        <strain evidence="10 11">CC482</strain>
    </source>
</reference>
<evidence type="ECO:0000256" key="3">
    <source>
        <dbReference type="ARBA" id="ARBA00022553"/>
    </source>
</evidence>
<evidence type="ECO:0000256" key="5">
    <source>
        <dbReference type="ARBA" id="ARBA00022741"/>
    </source>
</evidence>
<keyword evidence="3" id="KW-0597">Phosphoprotein</keyword>
<evidence type="ECO:0000256" key="1">
    <source>
        <dbReference type="ARBA" id="ARBA00000085"/>
    </source>
</evidence>
<sequence length="371" mass="43482">MDELQFMTVLRNNRDPIIHNWLHEFHENGLQIYEETSFLQEAHSYFTFMMDTDIPFEEHEHVKRVPYYYKNLFENKISSSDLLRSNHIWRNSLMRFIEEELHDQLIPMHAVRKINHRLDQFERYVFDYYNECTDRLLADKESTITELHEARMTIIGKMAASMAHEIRNPLTSVLGFIKMIRHQISDRSYDKLIPYLDIIEIEFQNIQMHITGFLCFSKKDVIEESFVDVSSRSVIETVISLIQPRIIDENIELTFDSIRDTTLHIQKIAIQQVLSNILINSIDAMYQIEGGRKINVSSRLDGENYIISVTNNGPEIPSSMKDSLFTPFVTSKKEGTGLGLAISKQIMNRNKGDILFTSNPEETTFMMVFHL</sequence>
<dbReference type="PANTHER" id="PTHR43065">
    <property type="entry name" value="SENSOR HISTIDINE KINASE"/>
    <property type="match status" value="1"/>
</dbReference>
<dbReference type="EMBL" id="JAUSSU010000008">
    <property type="protein sequence ID" value="MDQ0114613.1"/>
    <property type="molecule type" value="Genomic_DNA"/>
</dbReference>
<evidence type="ECO:0000256" key="7">
    <source>
        <dbReference type="ARBA" id="ARBA00022840"/>
    </source>
</evidence>
<dbReference type="Proteomes" id="UP001229346">
    <property type="component" value="Unassembled WGS sequence"/>
</dbReference>
<keyword evidence="11" id="KW-1185">Reference proteome</keyword>
<accession>A0ABT9U4R2</accession>
<keyword evidence="7" id="KW-0067">ATP-binding</keyword>
<comment type="catalytic activity">
    <reaction evidence="1">
        <text>ATP + protein L-histidine = ADP + protein N-phospho-L-histidine.</text>
        <dbReference type="EC" id="2.7.13.3"/>
    </reaction>
</comment>
<evidence type="ECO:0000256" key="2">
    <source>
        <dbReference type="ARBA" id="ARBA00012438"/>
    </source>
</evidence>
<dbReference type="InterPro" id="IPR036097">
    <property type="entry name" value="HisK_dim/P_sf"/>
</dbReference>
<dbReference type="GO" id="GO:0016301">
    <property type="term" value="F:kinase activity"/>
    <property type="evidence" value="ECO:0007669"/>
    <property type="project" value="UniProtKB-KW"/>
</dbReference>
<dbReference type="InterPro" id="IPR003661">
    <property type="entry name" value="HisK_dim/P_dom"/>
</dbReference>
<dbReference type="RefSeq" id="WP_307206006.1">
    <property type="nucleotide sequence ID" value="NZ_JAUSSU010000008.1"/>
</dbReference>
<evidence type="ECO:0000313" key="10">
    <source>
        <dbReference type="EMBL" id="MDQ0114613.1"/>
    </source>
</evidence>
<dbReference type="InterPro" id="IPR036890">
    <property type="entry name" value="HATPase_C_sf"/>
</dbReference>
<dbReference type="SMART" id="SM00387">
    <property type="entry name" value="HATPase_c"/>
    <property type="match status" value="1"/>
</dbReference>
<proteinExistence type="predicted"/>
<gene>
    <name evidence="10" type="ORF">J2T15_004069</name>
</gene>
<protein>
    <recommendedName>
        <fullName evidence="2">histidine kinase</fullName>
        <ecNumber evidence="2">2.7.13.3</ecNumber>
    </recommendedName>
</protein>
<dbReference type="Pfam" id="PF00512">
    <property type="entry name" value="HisKA"/>
    <property type="match status" value="1"/>
</dbReference>
<dbReference type="EC" id="2.7.13.3" evidence="2"/>
<dbReference type="CDD" id="cd00082">
    <property type="entry name" value="HisKA"/>
    <property type="match status" value="1"/>
</dbReference>
<dbReference type="SUPFAM" id="SSF47384">
    <property type="entry name" value="Homodimeric domain of signal transducing histidine kinase"/>
    <property type="match status" value="1"/>
</dbReference>
<dbReference type="PRINTS" id="PR00344">
    <property type="entry name" value="BCTRLSENSOR"/>
</dbReference>
<name>A0ABT9U4R2_PAEHA</name>